<keyword evidence="2" id="KW-0732">Signal</keyword>
<dbReference type="GO" id="GO:0034976">
    <property type="term" value="P:response to endoplasmic reticulum stress"/>
    <property type="evidence" value="ECO:0007669"/>
    <property type="project" value="TreeGrafter"/>
</dbReference>
<dbReference type="CDD" id="cd02961">
    <property type="entry name" value="PDI_a_family"/>
    <property type="match status" value="1"/>
</dbReference>
<dbReference type="Gene3D" id="3.40.30.10">
    <property type="entry name" value="Glutaredoxin"/>
    <property type="match status" value="3"/>
</dbReference>
<dbReference type="SUPFAM" id="SSF52833">
    <property type="entry name" value="Thioredoxin-like"/>
    <property type="match status" value="3"/>
</dbReference>
<reference evidence="3" key="1">
    <citation type="journal article" date="2020" name="Stud. Mycol.">
        <title>101 Dothideomycetes genomes: a test case for predicting lifestyles and emergence of pathogens.</title>
        <authorList>
            <person name="Haridas S."/>
            <person name="Albert R."/>
            <person name="Binder M."/>
            <person name="Bloem J."/>
            <person name="Labutti K."/>
            <person name="Salamov A."/>
            <person name="Andreopoulos B."/>
            <person name="Baker S."/>
            <person name="Barry K."/>
            <person name="Bills G."/>
            <person name="Bluhm B."/>
            <person name="Cannon C."/>
            <person name="Castanera R."/>
            <person name="Culley D."/>
            <person name="Daum C."/>
            <person name="Ezra D."/>
            <person name="Gonzalez J."/>
            <person name="Henrissat B."/>
            <person name="Kuo A."/>
            <person name="Liang C."/>
            <person name="Lipzen A."/>
            <person name="Lutzoni F."/>
            <person name="Magnuson J."/>
            <person name="Mondo S."/>
            <person name="Nolan M."/>
            <person name="Ohm R."/>
            <person name="Pangilinan J."/>
            <person name="Park H.-J."/>
            <person name="Ramirez L."/>
            <person name="Alfaro M."/>
            <person name="Sun H."/>
            <person name="Tritt A."/>
            <person name="Yoshinaga Y."/>
            <person name="Zwiers L.-H."/>
            <person name="Turgeon B."/>
            <person name="Goodwin S."/>
            <person name="Spatafora J."/>
            <person name="Crous P."/>
            <person name="Grigoriev I."/>
        </authorList>
    </citation>
    <scope>NUCLEOTIDE SEQUENCE</scope>
    <source>
        <strain evidence="3">CBS 110217</strain>
    </source>
</reference>
<evidence type="ECO:0000313" key="3">
    <source>
        <dbReference type="EMBL" id="KAF2035654.1"/>
    </source>
</evidence>
<dbReference type="Pfam" id="PF13848">
    <property type="entry name" value="Thioredoxin_6"/>
    <property type="match status" value="1"/>
</dbReference>
<evidence type="ECO:0000256" key="2">
    <source>
        <dbReference type="SAM" id="SignalP"/>
    </source>
</evidence>
<evidence type="ECO:0008006" key="5">
    <source>
        <dbReference type="Google" id="ProtNLM"/>
    </source>
</evidence>
<dbReference type="GO" id="GO:0006457">
    <property type="term" value="P:protein folding"/>
    <property type="evidence" value="ECO:0007669"/>
    <property type="project" value="TreeGrafter"/>
</dbReference>
<dbReference type="OrthoDB" id="427280at2759"/>
<name>A0A9P4LUE0_9PLEO</name>
<protein>
    <recommendedName>
        <fullName evidence="5">Thioredoxin domain-containing protein</fullName>
    </recommendedName>
</protein>
<comment type="caution">
    <text evidence="3">The sequence shown here is derived from an EMBL/GenBank/DDBJ whole genome shotgun (WGS) entry which is preliminary data.</text>
</comment>
<feature type="signal peptide" evidence="2">
    <location>
        <begin position="1"/>
        <end position="17"/>
    </location>
</feature>
<keyword evidence="4" id="KW-1185">Reference proteome</keyword>
<evidence type="ECO:0000256" key="1">
    <source>
        <dbReference type="ARBA" id="ARBA00006347"/>
    </source>
</evidence>
<dbReference type="GO" id="GO:0003756">
    <property type="term" value="F:protein disulfide isomerase activity"/>
    <property type="evidence" value="ECO:0007669"/>
    <property type="project" value="TreeGrafter"/>
</dbReference>
<accession>A0A9P4LUE0</accession>
<evidence type="ECO:0000313" key="4">
    <source>
        <dbReference type="Proteomes" id="UP000799777"/>
    </source>
</evidence>
<proteinExistence type="inferred from homology"/>
<sequence>MRTLTLSILLLLGPTIAAPNIIEYATSQGFTTSLQTRPRLLVAFTSRTLVSVQPFNTIFTQSSTNTSTLYLSIDCNQEVELCREHDINSFPTIRLLERDGGVEGKMRMTRYRGPRTQNAIRSFVRKRELPVVTHIQADNLASFKVIDDVVVLAYLRPDQTELLEAFRVVAQLHHLDYIFGYTTSPTNPNTSETHPDTNNTPVPSIICYKNFDADHHSLPGPFAQASIESFLAASTPNVIKTFREKDLDTFMQPSKLTCYIFTTTDETAKRAHYALTQLARKYERYVVFGIVDAGRYEEMAKNFLGDGGDGEGMEEGMLVMHAPMNDHVFRYQAGKPIGASAVERMLTTILQGKAVDGQVFGADAEDVNRGGLSEGKGGHDEL</sequence>
<dbReference type="Proteomes" id="UP000799777">
    <property type="component" value="Unassembled WGS sequence"/>
</dbReference>
<dbReference type="GO" id="GO:0005783">
    <property type="term" value="C:endoplasmic reticulum"/>
    <property type="evidence" value="ECO:0007669"/>
    <property type="project" value="TreeGrafter"/>
</dbReference>
<dbReference type="CDD" id="cd02981">
    <property type="entry name" value="PDI_b_family"/>
    <property type="match status" value="1"/>
</dbReference>
<feature type="chain" id="PRO_5040147444" description="Thioredoxin domain-containing protein" evidence="2">
    <location>
        <begin position="18"/>
        <end position="382"/>
    </location>
</feature>
<gene>
    <name evidence="3" type="ORF">EK21DRAFT_54356</name>
</gene>
<comment type="similarity">
    <text evidence="1">Belongs to the protein disulfide isomerase family.</text>
</comment>
<organism evidence="3 4">
    <name type="scientific">Setomelanomma holmii</name>
    <dbReference type="NCBI Taxonomy" id="210430"/>
    <lineage>
        <taxon>Eukaryota</taxon>
        <taxon>Fungi</taxon>
        <taxon>Dikarya</taxon>
        <taxon>Ascomycota</taxon>
        <taxon>Pezizomycotina</taxon>
        <taxon>Dothideomycetes</taxon>
        <taxon>Pleosporomycetidae</taxon>
        <taxon>Pleosporales</taxon>
        <taxon>Pleosporineae</taxon>
        <taxon>Phaeosphaeriaceae</taxon>
        <taxon>Setomelanomma</taxon>
    </lineage>
</organism>
<dbReference type="EMBL" id="ML978157">
    <property type="protein sequence ID" value="KAF2035654.1"/>
    <property type="molecule type" value="Genomic_DNA"/>
</dbReference>
<dbReference type="InterPro" id="IPR036249">
    <property type="entry name" value="Thioredoxin-like_sf"/>
</dbReference>
<dbReference type="PANTHER" id="PTHR18929">
    <property type="entry name" value="PROTEIN DISULFIDE ISOMERASE"/>
    <property type="match status" value="1"/>
</dbReference>
<dbReference type="AlphaFoldDB" id="A0A9P4LUE0"/>